<evidence type="ECO:0008006" key="12">
    <source>
        <dbReference type="Google" id="ProtNLM"/>
    </source>
</evidence>
<evidence type="ECO:0000256" key="3">
    <source>
        <dbReference type="ARBA" id="ARBA00006958"/>
    </source>
</evidence>
<dbReference type="Proteomes" id="UP000694380">
    <property type="component" value="Unplaced"/>
</dbReference>
<dbReference type="GO" id="GO:0016787">
    <property type="term" value="F:hydrolase activity"/>
    <property type="evidence" value="ECO:0007669"/>
    <property type="project" value="UniProtKB-KW"/>
</dbReference>
<dbReference type="GeneTree" id="ENSGT00940000163810"/>
<dbReference type="InterPro" id="IPR027806">
    <property type="entry name" value="HARBI1_dom"/>
</dbReference>
<keyword evidence="5" id="KW-0479">Metal-binding</keyword>
<keyword evidence="11" id="KW-1185">Reference proteome</keyword>
<dbReference type="OMA" id="SFFMQQM"/>
<evidence type="ECO:0000256" key="6">
    <source>
        <dbReference type="ARBA" id="ARBA00022801"/>
    </source>
</evidence>
<evidence type="ECO:0000259" key="9">
    <source>
        <dbReference type="Pfam" id="PF26138"/>
    </source>
</evidence>
<evidence type="ECO:0000256" key="1">
    <source>
        <dbReference type="ARBA" id="ARBA00001968"/>
    </source>
</evidence>
<protein>
    <recommendedName>
        <fullName evidence="12">DDE Tnp4 domain-containing protein</fullName>
    </recommendedName>
</protein>
<keyword evidence="6" id="KW-0378">Hydrolase</keyword>
<dbReference type="Pfam" id="PF13359">
    <property type="entry name" value="DDE_Tnp_4"/>
    <property type="match status" value="1"/>
</dbReference>
<dbReference type="AlphaFoldDB" id="A0A8C3FIM0"/>
<dbReference type="GO" id="GO:0046872">
    <property type="term" value="F:metal ion binding"/>
    <property type="evidence" value="ECO:0007669"/>
    <property type="project" value="UniProtKB-KW"/>
</dbReference>
<keyword evidence="4" id="KW-0540">Nuclease</keyword>
<accession>A0A8C3FIM0</accession>
<sequence length="460" mass="51714">MPDGAKNIVVGGSGYILPPLQGSNGRQPFRAFFLGVQCRHHTTASMEPAQFKTAVMNIVNTSRIIVQFMLNQNLQNQAVRSKLRQHGGESDEDMDMEFYQTAGPGALEIMLLMGQVIAVERRFWAQETSTDWWDRIVLQVWDDSQWLQNFRMRKGTFLELCDLLSPALKHQNTRMRAALTVEKRVAIALWKLATPDSYRSVGNQFGVGKFTVGAAVMQVARAITELLLRKVVTLGSVQVIVDGFAAMGFPNCGGAIDGTHIPILAPEHQGTQYINRKGYFSMMLQALVDHKGRFTNINVGWPGRVHDACVFRNTNLFKQLQQGTYFPDQKITVGDVEMPIVILGDPAYPLMPWLMKPYTGSLDRRQELFNYRLSKCRMVVECAFGCLKGCWRSFLTRSDLSQINIPIVIAACCVLHSLCESKGETFMVGWEAEANRLAADYAQPDTRAIRRAHQEALCIR</sequence>
<feature type="domain" description="DDE Tnp4" evidence="8">
    <location>
        <begin position="256"/>
        <end position="416"/>
    </location>
</feature>
<reference evidence="10" key="1">
    <citation type="submission" date="2025-08" db="UniProtKB">
        <authorList>
            <consortium name="Ensembl"/>
        </authorList>
    </citation>
    <scope>IDENTIFICATION</scope>
</reference>
<dbReference type="Pfam" id="PF26138">
    <property type="entry name" value="DUF8040"/>
    <property type="match status" value="1"/>
</dbReference>
<comment type="similarity">
    <text evidence="3">Belongs to the HARBI1 family.</text>
</comment>
<evidence type="ECO:0000313" key="11">
    <source>
        <dbReference type="Proteomes" id="UP000694380"/>
    </source>
</evidence>
<dbReference type="GO" id="GO:0004518">
    <property type="term" value="F:nuclease activity"/>
    <property type="evidence" value="ECO:0007669"/>
    <property type="project" value="UniProtKB-KW"/>
</dbReference>
<feature type="domain" description="DUF8040" evidence="9">
    <location>
        <begin position="144"/>
        <end position="224"/>
    </location>
</feature>
<organism evidence="10 11">
    <name type="scientific">Chrysemys picta bellii</name>
    <name type="common">Western painted turtle</name>
    <name type="synonym">Emys bellii</name>
    <dbReference type="NCBI Taxonomy" id="8478"/>
    <lineage>
        <taxon>Eukaryota</taxon>
        <taxon>Metazoa</taxon>
        <taxon>Chordata</taxon>
        <taxon>Craniata</taxon>
        <taxon>Vertebrata</taxon>
        <taxon>Euteleostomi</taxon>
        <taxon>Archelosauria</taxon>
        <taxon>Testudinata</taxon>
        <taxon>Testudines</taxon>
        <taxon>Cryptodira</taxon>
        <taxon>Durocryptodira</taxon>
        <taxon>Testudinoidea</taxon>
        <taxon>Emydidae</taxon>
        <taxon>Chrysemys</taxon>
    </lineage>
</organism>
<dbReference type="Ensembl" id="ENSCPBT00000011528.1">
    <property type="protein sequence ID" value="ENSCPBP00000009594.1"/>
    <property type="gene ID" value="ENSCPBG00000007418.1"/>
</dbReference>
<comment type="subcellular location">
    <subcellularLocation>
        <location evidence="2">Nucleus</location>
    </subcellularLocation>
</comment>
<keyword evidence="7" id="KW-0539">Nucleus</keyword>
<name>A0A8C3FIM0_CHRPI</name>
<evidence type="ECO:0000259" key="8">
    <source>
        <dbReference type="Pfam" id="PF13359"/>
    </source>
</evidence>
<dbReference type="PANTHER" id="PTHR22930">
    <property type="match status" value="1"/>
</dbReference>
<proteinExistence type="inferred from homology"/>
<evidence type="ECO:0000313" key="10">
    <source>
        <dbReference type="Ensembl" id="ENSCPBP00000009594.1"/>
    </source>
</evidence>
<dbReference type="InterPro" id="IPR045249">
    <property type="entry name" value="HARBI1-like"/>
</dbReference>
<evidence type="ECO:0000256" key="5">
    <source>
        <dbReference type="ARBA" id="ARBA00022723"/>
    </source>
</evidence>
<dbReference type="GO" id="GO:0005634">
    <property type="term" value="C:nucleus"/>
    <property type="evidence" value="ECO:0007669"/>
    <property type="project" value="UniProtKB-SubCell"/>
</dbReference>
<evidence type="ECO:0000256" key="4">
    <source>
        <dbReference type="ARBA" id="ARBA00022722"/>
    </source>
</evidence>
<reference evidence="10" key="2">
    <citation type="submission" date="2025-09" db="UniProtKB">
        <authorList>
            <consortium name="Ensembl"/>
        </authorList>
    </citation>
    <scope>IDENTIFICATION</scope>
</reference>
<dbReference type="InterPro" id="IPR058353">
    <property type="entry name" value="DUF8040"/>
</dbReference>
<comment type="cofactor">
    <cofactor evidence="1">
        <name>a divalent metal cation</name>
        <dbReference type="ChEBI" id="CHEBI:60240"/>
    </cofactor>
</comment>
<evidence type="ECO:0000256" key="2">
    <source>
        <dbReference type="ARBA" id="ARBA00004123"/>
    </source>
</evidence>
<dbReference type="PANTHER" id="PTHR22930:SF206">
    <property type="entry name" value="NUCLEASE HARBI1"/>
    <property type="match status" value="1"/>
</dbReference>
<evidence type="ECO:0000256" key="7">
    <source>
        <dbReference type="ARBA" id="ARBA00023242"/>
    </source>
</evidence>